<dbReference type="Proteomes" id="UP001295444">
    <property type="component" value="Chromosome 12"/>
</dbReference>
<keyword evidence="4" id="KW-1185">Reference proteome</keyword>
<dbReference type="PANTHER" id="PTHR44825:SF1">
    <property type="entry name" value="DNAJ HOMOLOG SUBFAMILY C MEMBER 4"/>
    <property type="match status" value="1"/>
</dbReference>
<keyword evidence="1" id="KW-0472">Membrane</keyword>
<dbReference type="PROSITE" id="PS50076">
    <property type="entry name" value="DNAJ_2"/>
    <property type="match status" value="1"/>
</dbReference>
<dbReference type="InterPro" id="IPR052763">
    <property type="entry name" value="DnaJ_C4"/>
</dbReference>
<dbReference type="CDD" id="cd06257">
    <property type="entry name" value="DnaJ"/>
    <property type="match status" value="1"/>
</dbReference>
<dbReference type="AlphaFoldDB" id="A0AAD1THH8"/>
<dbReference type="Gene3D" id="1.10.287.110">
    <property type="entry name" value="DnaJ domain"/>
    <property type="match status" value="1"/>
</dbReference>
<dbReference type="PANTHER" id="PTHR44825">
    <property type="match status" value="1"/>
</dbReference>
<feature type="domain" description="J" evidence="2">
    <location>
        <begin position="33"/>
        <end position="98"/>
    </location>
</feature>
<dbReference type="PRINTS" id="PR00625">
    <property type="entry name" value="JDOMAIN"/>
</dbReference>
<feature type="transmembrane region" description="Helical" evidence="1">
    <location>
        <begin position="154"/>
        <end position="173"/>
    </location>
</feature>
<dbReference type="SMART" id="SM00271">
    <property type="entry name" value="DnaJ"/>
    <property type="match status" value="1"/>
</dbReference>
<dbReference type="EMBL" id="OW240923">
    <property type="protein sequence ID" value="CAH2325151.1"/>
    <property type="molecule type" value="Genomic_DNA"/>
</dbReference>
<dbReference type="InterPro" id="IPR036869">
    <property type="entry name" value="J_dom_sf"/>
</dbReference>
<evidence type="ECO:0000256" key="1">
    <source>
        <dbReference type="SAM" id="Phobius"/>
    </source>
</evidence>
<sequence length="236" mass="27857">MMLCRCLIKRQVLLGTTWTQCCVRAYSRPDLQDHYQILGVEKKATDKEIKNAFFIQSKKLHPDSNPSNPLLHAEFVRLNEAYKVLSRDSSRRQYDKFLDALKREHWVPGRDNSTFQNRGSSYRPASEDNAFYWTQFSQGTGASTHQRKRRNSRLVWFCILLMTGSMIAHYVGFSILRKVHKEFVDEQQKRLLKIYNETKMAARANGIKKQHEIFLQKQAAFMEKYRQRNQGDETKK</sequence>
<evidence type="ECO:0000313" key="4">
    <source>
        <dbReference type="Proteomes" id="UP001295444"/>
    </source>
</evidence>
<reference evidence="3" key="1">
    <citation type="submission" date="2022-03" db="EMBL/GenBank/DDBJ databases">
        <authorList>
            <person name="Alioto T."/>
            <person name="Alioto T."/>
            <person name="Gomez Garrido J."/>
        </authorList>
    </citation>
    <scope>NUCLEOTIDE SEQUENCE</scope>
</reference>
<name>A0AAD1THH8_PELCU</name>
<accession>A0AAD1THH8</accession>
<keyword evidence="1" id="KW-1133">Transmembrane helix</keyword>
<gene>
    <name evidence="3" type="ORF">PECUL_23A038510</name>
</gene>
<keyword evidence="1" id="KW-0812">Transmembrane</keyword>
<dbReference type="SUPFAM" id="SSF46565">
    <property type="entry name" value="Chaperone J-domain"/>
    <property type="match status" value="1"/>
</dbReference>
<evidence type="ECO:0000313" key="3">
    <source>
        <dbReference type="EMBL" id="CAH2325151.1"/>
    </source>
</evidence>
<dbReference type="Pfam" id="PF00226">
    <property type="entry name" value="DnaJ"/>
    <property type="match status" value="1"/>
</dbReference>
<dbReference type="InterPro" id="IPR001623">
    <property type="entry name" value="DnaJ_domain"/>
</dbReference>
<proteinExistence type="predicted"/>
<evidence type="ECO:0000259" key="2">
    <source>
        <dbReference type="PROSITE" id="PS50076"/>
    </source>
</evidence>
<protein>
    <submittedName>
        <fullName evidence="3">DnaJ homolog subfamily C member 4</fullName>
    </submittedName>
</protein>
<organism evidence="3 4">
    <name type="scientific">Pelobates cultripes</name>
    <name type="common">Western spadefoot toad</name>
    <dbReference type="NCBI Taxonomy" id="61616"/>
    <lineage>
        <taxon>Eukaryota</taxon>
        <taxon>Metazoa</taxon>
        <taxon>Chordata</taxon>
        <taxon>Craniata</taxon>
        <taxon>Vertebrata</taxon>
        <taxon>Euteleostomi</taxon>
        <taxon>Amphibia</taxon>
        <taxon>Batrachia</taxon>
        <taxon>Anura</taxon>
        <taxon>Pelobatoidea</taxon>
        <taxon>Pelobatidae</taxon>
        <taxon>Pelobates</taxon>
    </lineage>
</organism>